<comment type="caution">
    <text evidence="3">The sequence shown here is derived from an EMBL/GenBank/DDBJ whole genome shotgun (WGS) entry which is preliminary data.</text>
</comment>
<evidence type="ECO:0000256" key="1">
    <source>
        <dbReference type="ARBA" id="ARBA00023002"/>
    </source>
</evidence>
<dbReference type="InterPro" id="IPR036812">
    <property type="entry name" value="NAD(P)_OxRdtase_dom_sf"/>
</dbReference>
<dbReference type="SUPFAM" id="SSF51430">
    <property type="entry name" value="NAD(P)-linked oxidoreductase"/>
    <property type="match status" value="1"/>
</dbReference>
<dbReference type="AlphaFoldDB" id="A0A4Y9YPR7"/>
<keyword evidence="4" id="KW-1185">Reference proteome</keyword>
<dbReference type="Proteomes" id="UP000298327">
    <property type="component" value="Unassembled WGS sequence"/>
</dbReference>
<name>A0A4Y9YPR7_9AGAM</name>
<organism evidence="3 4">
    <name type="scientific">Dentipellis fragilis</name>
    <dbReference type="NCBI Taxonomy" id="205917"/>
    <lineage>
        <taxon>Eukaryota</taxon>
        <taxon>Fungi</taxon>
        <taxon>Dikarya</taxon>
        <taxon>Basidiomycota</taxon>
        <taxon>Agaricomycotina</taxon>
        <taxon>Agaricomycetes</taxon>
        <taxon>Russulales</taxon>
        <taxon>Hericiaceae</taxon>
        <taxon>Dentipellis</taxon>
    </lineage>
</organism>
<dbReference type="InterPro" id="IPR023210">
    <property type="entry name" value="NADP_OxRdtase_dom"/>
</dbReference>
<feature type="domain" description="NADP-dependent oxidoreductase" evidence="2">
    <location>
        <begin position="72"/>
        <end position="351"/>
    </location>
</feature>
<dbReference type="GO" id="GO:0016491">
    <property type="term" value="F:oxidoreductase activity"/>
    <property type="evidence" value="ECO:0007669"/>
    <property type="project" value="UniProtKB-KW"/>
</dbReference>
<dbReference type="Pfam" id="PF00248">
    <property type="entry name" value="Aldo_ket_red"/>
    <property type="match status" value="1"/>
</dbReference>
<evidence type="ECO:0000313" key="4">
    <source>
        <dbReference type="Proteomes" id="UP000298327"/>
    </source>
</evidence>
<sequence>MHYNTTLPAAPSCLDAARVASAEGPRNRMPTSVWLIVHIVVRNPLVNIPSFTSMVQKTARLGGSASNVIVGKIGHGLMRMTWFPKNGIPVPDEEAFESMRAGMDNLPPGAKMILNSGEFYGHEPRTANLDLVARFFEKYPQYKEKAFLCVKGGSANDTVFRLDMSDDNVRRCVDLSVDKLRGTIEMHHFELARVSPHHPIEDNMKVLSELLEAGKFHHIGLSETRAETIRRAHKVAPVTSVEIEVSPWNYHQQIQDVVDTCKELGIAILAYSPLGTGLDKKEGHAITDVLNDVAKRNNITPAQACIAWVASRGDHMIPIPGSSHKDRTLENTAAGDIEFSHEDLAKIDAVVAEHNAKGGRPIDDPRMDAA</sequence>
<evidence type="ECO:0000313" key="3">
    <source>
        <dbReference type="EMBL" id="TFY63677.1"/>
    </source>
</evidence>
<accession>A0A4Y9YPR7</accession>
<evidence type="ECO:0000259" key="2">
    <source>
        <dbReference type="Pfam" id="PF00248"/>
    </source>
</evidence>
<dbReference type="EMBL" id="SEOQ01000404">
    <property type="protein sequence ID" value="TFY63677.1"/>
    <property type="molecule type" value="Genomic_DNA"/>
</dbReference>
<dbReference type="PANTHER" id="PTHR43625:SF78">
    <property type="entry name" value="PYRIDOXAL REDUCTASE-RELATED"/>
    <property type="match status" value="1"/>
</dbReference>
<dbReference type="PANTHER" id="PTHR43625">
    <property type="entry name" value="AFLATOXIN B1 ALDEHYDE REDUCTASE"/>
    <property type="match status" value="1"/>
</dbReference>
<gene>
    <name evidence="3" type="ORF">EVG20_g6219</name>
</gene>
<reference evidence="3 4" key="1">
    <citation type="submission" date="2019-02" db="EMBL/GenBank/DDBJ databases">
        <title>Genome sequencing of the rare red list fungi Dentipellis fragilis.</title>
        <authorList>
            <person name="Buettner E."/>
            <person name="Kellner H."/>
        </authorList>
    </citation>
    <scope>NUCLEOTIDE SEQUENCE [LARGE SCALE GENOMIC DNA]</scope>
    <source>
        <strain evidence="3 4">DSM 105465</strain>
    </source>
</reference>
<dbReference type="STRING" id="205917.A0A4Y9YPR7"/>
<dbReference type="Gene3D" id="3.20.20.100">
    <property type="entry name" value="NADP-dependent oxidoreductase domain"/>
    <property type="match status" value="1"/>
</dbReference>
<dbReference type="GO" id="GO:0005737">
    <property type="term" value="C:cytoplasm"/>
    <property type="evidence" value="ECO:0007669"/>
    <property type="project" value="TreeGrafter"/>
</dbReference>
<dbReference type="OrthoDB" id="37537at2759"/>
<dbReference type="InterPro" id="IPR050791">
    <property type="entry name" value="Aldo-Keto_reductase"/>
</dbReference>
<proteinExistence type="predicted"/>
<protein>
    <recommendedName>
        <fullName evidence="2">NADP-dependent oxidoreductase domain-containing protein</fullName>
    </recommendedName>
</protein>
<keyword evidence="1" id="KW-0560">Oxidoreductase</keyword>